<sequence length="169" mass="18819">MISLKGSKNLIVDLERHDWDPRDDQRVRVRRDNSQGSFHGEVDGKSGGLRSRAIVVIVLCVQWLEDQRRHHKWRQRVRGSGTRHCAEKVVGTLVTATTCRVPARETMTLAMLMNTKGLVEIIVLNIGSALVSSLAGQVGIYGYMAYSTNKFGLRGLVEAFRVLKSVGCV</sequence>
<dbReference type="AlphaFoldDB" id="A0ABD1LHH1"/>
<reference evidence="3 4" key="1">
    <citation type="submission" date="2024-08" db="EMBL/GenBank/DDBJ databases">
        <title>Insights into the chromosomal genome structure of Flemingia macrophylla.</title>
        <authorList>
            <person name="Ding Y."/>
            <person name="Zhao Y."/>
            <person name="Bi W."/>
            <person name="Wu M."/>
            <person name="Zhao G."/>
            <person name="Gong Y."/>
            <person name="Li W."/>
            <person name="Zhang P."/>
        </authorList>
    </citation>
    <scope>NUCLEOTIDE SEQUENCE [LARGE SCALE GENOMIC DNA]</scope>
    <source>
        <strain evidence="3">DYQJB</strain>
        <tissue evidence="3">Leaf</tissue>
    </source>
</reference>
<evidence type="ECO:0000313" key="3">
    <source>
        <dbReference type="EMBL" id="KAL2322370.1"/>
    </source>
</evidence>
<feature type="region of interest" description="Disordered" evidence="1">
    <location>
        <begin position="25"/>
        <end position="46"/>
    </location>
</feature>
<keyword evidence="4" id="KW-1185">Reference proteome</keyword>
<evidence type="ECO:0000256" key="1">
    <source>
        <dbReference type="SAM" id="MobiDB-lite"/>
    </source>
</evidence>
<gene>
    <name evidence="3" type="ORF">Fmac_026749</name>
</gene>
<dbReference type="Proteomes" id="UP001603857">
    <property type="component" value="Unassembled WGS sequence"/>
</dbReference>
<dbReference type="EMBL" id="JBGMDY010000009">
    <property type="protein sequence ID" value="KAL2322370.1"/>
    <property type="molecule type" value="Genomic_DNA"/>
</dbReference>
<keyword evidence="2" id="KW-0472">Membrane</keyword>
<protein>
    <submittedName>
        <fullName evidence="3">Uncharacterized protein</fullName>
    </submittedName>
</protein>
<organism evidence="3 4">
    <name type="scientific">Flemingia macrophylla</name>
    <dbReference type="NCBI Taxonomy" id="520843"/>
    <lineage>
        <taxon>Eukaryota</taxon>
        <taxon>Viridiplantae</taxon>
        <taxon>Streptophyta</taxon>
        <taxon>Embryophyta</taxon>
        <taxon>Tracheophyta</taxon>
        <taxon>Spermatophyta</taxon>
        <taxon>Magnoliopsida</taxon>
        <taxon>eudicotyledons</taxon>
        <taxon>Gunneridae</taxon>
        <taxon>Pentapetalae</taxon>
        <taxon>rosids</taxon>
        <taxon>fabids</taxon>
        <taxon>Fabales</taxon>
        <taxon>Fabaceae</taxon>
        <taxon>Papilionoideae</taxon>
        <taxon>50 kb inversion clade</taxon>
        <taxon>NPAAA clade</taxon>
        <taxon>indigoferoid/millettioid clade</taxon>
        <taxon>Phaseoleae</taxon>
        <taxon>Flemingia</taxon>
    </lineage>
</organism>
<keyword evidence="2" id="KW-1133">Transmembrane helix</keyword>
<accession>A0ABD1LHH1</accession>
<comment type="caution">
    <text evidence="3">The sequence shown here is derived from an EMBL/GenBank/DDBJ whole genome shotgun (WGS) entry which is preliminary data.</text>
</comment>
<name>A0ABD1LHH1_9FABA</name>
<feature type="transmembrane region" description="Helical" evidence="2">
    <location>
        <begin position="121"/>
        <end position="144"/>
    </location>
</feature>
<evidence type="ECO:0000256" key="2">
    <source>
        <dbReference type="SAM" id="Phobius"/>
    </source>
</evidence>
<keyword evidence="2" id="KW-0812">Transmembrane</keyword>
<evidence type="ECO:0000313" key="4">
    <source>
        <dbReference type="Proteomes" id="UP001603857"/>
    </source>
</evidence>
<proteinExistence type="predicted"/>